<comment type="cofactor">
    <cofactor evidence="1">
        <name>Mn(2+)</name>
        <dbReference type="ChEBI" id="CHEBI:29035"/>
    </cofactor>
</comment>
<dbReference type="SUPFAM" id="SSF142877">
    <property type="entry name" value="EndoU-like"/>
    <property type="match status" value="1"/>
</dbReference>
<keyword evidence="5" id="KW-0479">Metal-binding</keyword>
<comment type="subunit">
    <text evidence="3">Monomer.</text>
</comment>
<feature type="domain" description="EndoU" evidence="11">
    <location>
        <begin position="1"/>
        <end position="143"/>
    </location>
</feature>
<dbReference type="CDD" id="cd21159">
    <property type="entry name" value="XendoU"/>
    <property type="match status" value="1"/>
</dbReference>
<evidence type="ECO:0000256" key="2">
    <source>
        <dbReference type="ARBA" id="ARBA00010168"/>
    </source>
</evidence>
<protein>
    <recommendedName>
        <fullName evidence="11">EndoU domain-containing protein</fullName>
    </recommendedName>
</protein>
<keyword evidence="10" id="KW-0456">Lyase</keyword>
<dbReference type="GO" id="GO:0004521">
    <property type="term" value="F:RNA endonuclease activity"/>
    <property type="evidence" value="ECO:0007669"/>
    <property type="project" value="InterPro"/>
</dbReference>
<evidence type="ECO:0000259" key="11">
    <source>
        <dbReference type="PROSITE" id="PS51959"/>
    </source>
</evidence>
<sequence>MYTRERGDGADSSGFEHVFSGEVKNGKVSGFHNWIQFYLEERKGNVDYKGYIKPRGRVEDVTNDDDHVLTIQFDWNGIEKMVGTSFIGVSPEFEIALYTMCFLLGEEENPVELNTGTDVFGLNVKCFRYAGNKIGTTFVEATEHYEA</sequence>
<gene>
    <name evidence="12" type="ORF">LDAN0321_LOCUS19541</name>
</gene>
<dbReference type="PROSITE" id="PS51959">
    <property type="entry name" value="ENDOU"/>
    <property type="match status" value="1"/>
</dbReference>
<dbReference type="GO" id="GO:0016829">
    <property type="term" value="F:lyase activity"/>
    <property type="evidence" value="ECO:0007669"/>
    <property type="project" value="UniProtKB-KW"/>
</dbReference>
<evidence type="ECO:0000256" key="3">
    <source>
        <dbReference type="ARBA" id="ARBA00011245"/>
    </source>
</evidence>
<dbReference type="PANTHER" id="PTHR12439:SF11">
    <property type="entry name" value="URIDYLATE-SPECIFIC ENDORIBONUCLEASE"/>
    <property type="match status" value="1"/>
</dbReference>
<dbReference type="InterPro" id="IPR018998">
    <property type="entry name" value="EndoU_C"/>
</dbReference>
<evidence type="ECO:0000256" key="4">
    <source>
        <dbReference type="ARBA" id="ARBA00022722"/>
    </source>
</evidence>
<evidence type="ECO:0000256" key="1">
    <source>
        <dbReference type="ARBA" id="ARBA00001936"/>
    </source>
</evidence>
<evidence type="ECO:0000313" key="12">
    <source>
        <dbReference type="EMBL" id="CAD9609718.1"/>
    </source>
</evidence>
<evidence type="ECO:0000256" key="5">
    <source>
        <dbReference type="ARBA" id="ARBA00022723"/>
    </source>
</evidence>
<dbReference type="Pfam" id="PF09412">
    <property type="entry name" value="XendoU"/>
    <property type="match status" value="1"/>
</dbReference>
<dbReference type="InterPro" id="IPR039787">
    <property type="entry name" value="ENDOU"/>
</dbReference>
<evidence type="ECO:0000256" key="8">
    <source>
        <dbReference type="ARBA" id="ARBA00022884"/>
    </source>
</evidence>
<comment type="similarity">
    <text evidence="2">Belongs to the ENDOU family.</text>
</comment>
<keyword evidence="8" id="KW-0694">RNA-binding</keyword>
<evidence type="ECO:0000256" key="7">
    <source>
        <dbReference type="ARBA" id="ARBA00022801"/>
    </source>
</evidence>
<reference evidence="12" key="1">
    <citation type="submission" date="2021-01" db="EMBL/GenBank/DDBJ databases">
        <authorList>
            <person name="Corre E."/>
            <person name="Pelletier E."/>
            <person name="Niang G."/>
            <person name="Scheremetjew M."/>
            <person name="Finn R."/>
            <person name="Kale V."/>
            <person name="Holt S."/>
            <person name="Cochrane G."/>
            <person name="Meng A."/>
            <person name="Brown T."/>
            <person name="Cohen L."/>
        </authorList>
    </citation>
    <scope>NUCLEOTIDE SEQUENCE</scope>
    <source>
        <strain evidence="12">B650</strain>
    </source>
</reference>
<proteinExistence type="inferred from homology"/>
<dbReference type="InterPro" id="IPR037227">
    <property type="entry name" value="EndoU-like"/>
</dbReference>
<evidence type="ECO:0000256" key="10">
    <source>
        <dbReference type="ARBA" id="ARBA00023239"/>
    </source>
</evidence>
<evidence type="ECO:0000256" key="6">
    <source>
        <dbReference type="ARBA" id="ARBA00022759"/>
    </source>
</evidence>
<organism evidence="12">
    <name type="scientific">Leptocylindrus danicus</name>
    <dbReference type="NCBI Taxonomy" id="163516"/>
    <lineage>
        <taxon>Eukaryota</taxon>
        <taxon>Sar</taxon>
        <taxon>Stramenopiles</taxon>
        <taxon>Ochrophyta</taxon>
        <taxon>Bacillariophyta</taxon>
        <taxon>Coscinodiscophyceae</taxon>
        <taxon>Chaetocerotophycidae</taxon>
        <taxon>Leptocylindrales</taxon>
        <taxon>Leptocylindraceae</taxon>
        <taxon>Leptocylindrus</taxon>
    </lineage>
</organism>
<dbReference type="EMBL" id="HBGY01031349">
    <property type="protein sequence ID" value="CAD9609718.1"/>
    <property type="molecule type" value="Transcribed_RNA"/>
</dbReference>
<accession>A0A7S2LL73</accession>
<dbReference type="PANTHER" id="PTHR12439">
    <property type="entry name" value="PLACENTAL PROTEIN 11-RELATED"/>
    <property type="match status" value="1"/>
</dbReference>
<dbReference type="GO" id="GO:0003723">
    <property type="term" value="F:RNA binding"/>
    <property type="evidence" value="ECO:0007669"/>
    <property type="project" value="UniProtKB-KW"/>
</dbReference>
<keyword evidence="7" id="KW-0378">Hydrolase</keyword>
<dbReference type="AlphaFoldDB" id="A0A7S2LL73"/>
<keyword evidence="9" id="KW-0464">Manganese</keyword>
<dbReference type="GO" id="GO:0016787">
    <property type="term" value="F:hydrolase activity"/>
    <property type="evidence" value="ECO:0007669"/>
    <property type="project" value="UniProtKB-KW"/>
</dbReference>
<evidence type="ECO:0000256" key="9">
    <source>
        <dbReference type="ARBA" id="ARBA00023211"/>
    </source>
</evidence>
<keyword evidence="4" id="KW-0540">Nuclease</keyword>
<dbReference type="GO" id="GO:0046872">
    <property type="term" value="F:metal ion binding"/>
    <property type="evidence" value="ECO:0007669"/>
    <property type="project" value="UniProtKB-KW"/>
</dbReference>
<name>A0A7S2LL73_9STRA</name>
<keyword evidence="6" id="KW-0255">Endonuclease</keyword>